<evidence type="ECO:0000259" key="2">
    <source>
        <dbReference type="Pfam" id="PF10536"/>
    </source>
</evidence>
<accession>A0AA38BYJ7</accession>
<evidence type="ECO:0000313" key="3">
    <source>
        <dbReference type="EMBL" id="KAH9291050.1"/>
    </source>
</evidence>
<gene>
    <name evidence="3" type="ORF">KI387_044179</name>
</gene>
<feature type="region of interest" description="Disordered" evidence="1">
    <location>
        <begin position="367"/>
        <end position="482"/>
    </location>
</feature>
<feature type="compositionally biased region" description="Low complexity" evidence="1">
    <location>
        <begin position="450"/>
        <end position="470"/>
    </location>
</feature>
<dbReference type="InterPro" id="IPR044824">
    <property type="entry name" value="MAIN-like"/>
</dbReference>
<evidence type="ECO:0000313" key="4">
    <source>
        <dbReference type="Proteomes" id="UP000824469"/>
    </source>
</evidence>
<reference evidence="3 4" key="1">
    <citation type="journal article" date="2021" name="Nat. Plants">
        <title>The Taxus genome provides insights into paclitaxel biosynthesis.</title>
        <authorList>
            <person name="Xiong X."/>
            <person name="Gou J."/>
            <person name="Liao Q."/>
            <person name="Li Y."/>
            <person name="Zhou Q."/>
            <person name="Bi G."/>
            <person name="Li C."/>
            <person name="Du R."/>
            <person name="Wang X."/>
            <person name="Sun T."/>
            <person name="Guo L."/>
            <person name="Liang H."/>
            <person name="Lu P."/>
            <person name="Wu Y."/>
            <person name="Zhang Z."/>
            <person name="Ro D.K."/>
            <person name="Shang Y."/>
            <person name="Huang S."/>
            <person name="Yan J."/>
        </authorList>
    </citation>
    <scope>NUCLEOTIDE SEQUENCE [LARGE SCALE GENOMIC DNA]</scope>
    <source>
        <strain evidence="3">Ta-2019</strain>
    </source>
</reference>
<dbReference type="PANTHER" id="PTHR46033:SF8">
    <property type="entry name" value="PROTEIN MAINTENANCE OF MERISTEMS-LIKE"/>
    <property type="match status" value="1"/>
</dbReference>
<dbReference type="EMBL" id="JAHRHJ020003813">
    <property type="protein sequence ID" value="KAH9291050.1"/>
    <property type="molecule type" value="Genomic_DNA"/>
</dbReference>
<feature type="compositionally biased region" description="Basic and acidic residues" evidence="1">
    <location>
        <begin position="404"/>
        <end position="427"/>
    </location>
</feature>
<dbReference type="GO" id="GO:0010073">
    <property type="term" value="P:meristem maintenance"/>
    <property type="evidence" value="ECO:0007669"/>
    <property type="project" value="InterPro"/>
</dbReference>
<feature type="compositionally biased region" description="Basic and acidic residues" evidence="1">
    <location>
        <begin position="549"/>
        <end position="558"/>
    </location>
</feature>
<keyword evidence="4" id="KW-1185">Reference proteome</keyword>
<dbReference type="PANTHER" id="PTHR46033">
    <property type="entry name" value="PROTEIN MAIN-LIKE 2"/>
    <property type="match status" value="1"/>
</dbReference>
<feature type="compositionally biased region" description="Acidic residues" evidence="1">
    <location>
        <begin position="379"/>
        <end position="403"/>
    </location>
</feature>
<dbReference type="Proteomes" id="UP000824469">
    <property type="component" value="Unassembled WGS sequence"/>
</dbReference>
<sequence>MQAREEYIRWSRERECDWLPGVLDALSQDEEDTLQRAGILRISRVPHVTPSSHILCDLFSYWDADRNTFRLPGVRGEWTITLEDVYRILGVPIIGRRLTLETAGSRAQIAQWAGYMGDAAISTGPKKGVRVRSIPSLPIPIFRQAIMGILASRLIGDKGGDTLLYCWAPIIAQIEGHGRIYAWGADILGTTYHDLYRVVRLQGQSLSHPTLVMSWVYERFIPYGRGVEVADPGAVRAARWSDMSVLRAPHQPVASLTTADMEAIPYQLMAGIWGEEALTLISCSTTGQLIDRVGRVEVHPFGRVPQQFGLPYVGMLPPVAPVYRSVREARGGPRGRGWTVVTPGIPIAARGIVRARGRAGAPRAPLLQITAGPAHSSDDPIDIDSDSEESTEGGSEEQTDDSDPEWHDTQDIMQAEREEQSAERETLVSEEPLSQGRGGEDESVAGRHVAPTTGAAPQSAAASAAGAGPSDPSWRPGDPKTVDEWRDLIRRVCTDSLMIPMDRTRAELSVDAGEPSAAGRHTDVFAPVWHVARMVSTLRTELAGYRTAERLMRSHSRGETAAAPRDPEPSVHSERRRSRSPRRGRAPSEGSRRG</sequence>
<comment type="caution">
    <text evidence="3">The sequence shown here is derived from an EMBL/GenBank/DDBJ whole genome shotgun (WGS) entry which is preliminary data.</text>
</comment>
<protein>
    <recommendedName>
        <fullName evidence="2">Aminotransferase-like plant mobile domain-containing protein</fullName>
    </recommendedName>
</protein>
<feature type="compositionally biased region" description="Basic residues" evidence="1">
    <location>
        <begin position="574"/>
        <end position="585"/>
    </location>
</feature>
<name>A0AA38BYJ7_TAXCH</name>
<organism evidence="3 4">
    <name type="scientific">Taxus chinensis</name>
    <name type="common">Chinese yew</name>
    <name type="synonym">Taxus wallichiana var. chinensis</name>
    <dbReference type="NCBI Taxonomy" id="29808"/>
    <lineage>
        <taxon>Eukaryota</taxon>
        <taxon>Viridiplantae</taxon>
        <taxon>Streptophyta</taxon>
        <taxon>Embryophyta</taxon>
        <taxon>Tracheophyta</taxon>
        <taxon>Spermatophyta</taxon>
        <taxon>Pinopsida</taxon>
        <taxon>Pinidae</taxon>
        <taxon>Conifers II</taxon>
        <taxon>Cupressales</taxon>
        <taxon>Taxaceae</taxon>
        <taxon>Taxus</taxon>
    </lineage>
</organism>
<feature type="region of interest" description="Disordered" evidence="1">
    <location>
        <begin position="549"/>
        <end position="594"/>
    </location>
</feature>
<dbReference type="Pfam" id="PF10536">
    <property type="entry name" value="PMD"/>
    <property type="match status" value="1"/>
</dbReference>
<evidence type="ECO:0000256" key="1">
    <source>
        <dbReference type="SAM" id="MobiDB-lite"/>
    </source>
</evidence>
<dbReference type="InterPro" id="IPR019557">
    <property type="entry name" value="AminoTfrase-like_pln_mobile"/>
</dbReference>
<feature type="domain" description="Aminotransferase-like plant mobile" evidence="2">
    <location>
        <begin position="51"/>
        <end position="310"/>
    </location>
</feature>
<dbReference type="AlphaFoldDB" id="A0AA38BYJ7"/>
<proteinExistence type="predicted"/>